<evidence type="ECO:0000313" key="1">
    <source>
        <dbReference type="EMBL" id="KNE20700.1"/>
    </source>
</evidence>
<dbReference type="AlphaFoldDB" id="A0A0L0QQ02"/>
<keyword evidence="2" id="KW-1185">Reference proteome</keyword>
<accession>A0A0L0QQ02</accession>
<protein>
    <submittedName>
        <fullName evidence="1">Uncharacterized protein</fullName>
    </submittedName>
</protein>
<name>A0A0L0QQ02_VIRPA</name>
<evidence type="ECO:0000313" key="2">
    <source>
        <dbReference type="Proteomes" id="UP000036780"/>
    </source>
</evidence>
<dbReference type="EMBL" id="LGTO01000007">
    <property type="protein sequence ID" value="KNE20700.1"/>
    <property type="molecule type" value="Genomic_DNA"/>
</dbReference>
<gene>
    <name evidence="1" type="ORF">AFK71_20405</name>
</gene>
<dbReference type="Proteomes" id="UP000036780">
    <property type="component" value="Unassembled WGS sequence"/>
</dbReference>
<comment type="caution">
    <text evidence="1">The sequence shown here is derived from an EMBL/GenBank/DDBJ whole genome shotgun (WGS) entry which is preliminary data.</text>
</comment>
<reference evidence="2" key="1">
    <citation type="submission" date="2015-07" db="EMBL/GenBank/DDBJ databases">
        <title>Fjat-10053 dsm26.</title>
        <authorList>
            <person name="Liu B."/>
            <person name="Wang J."/>
            <person name="Zhu Y."/>
            <person name="Liu G."/>
            <person name="Chen Q."/>
            <person name="Chen Z."/>
            <person name="Lan J."/>
            <person name="Che J."/>
            <person name="Ge C."/>
            <person name="Shi H."/>
            <person name="Pan Z."/>
            <person name="Liu X."/>
        </authorList>
    </citation>
    <scope>NUCLEOTIDE SEQUENCE [LARGE SCALE GENOMIC DNA]</scope>
    <source>
        <strain evidence="2">DSM 26</strain>
    </source>
</reference>
<sequence length="81" mass="9681">MLTYSLNNGRHIPLFAIGTHSKSFEVKDNQRYDTKQKRWMFYSLMVFKKATGWESNRTRQDTKENEGSEAAFFIYFTNKNE</sequence>
<organism evidence="1 2">
    <name type="scientific">Virgibacillus pantothenticus</name>
    <dbReference type="NCBI Taxonomy" id="1473"/>
    <lineage>
        <taxon>Bacteria</taxon>
        <taxon>Bacillati</taxon>
        <taxon>Bacillota</taxon>
        <taxon>Bacilli</taxon>
        <taxon>Bacillales</taxon>
        <taxon>Bacillaceae</taxon>
        <taxon>Virgibacillus</taxon>
    </lineage>
</organism>
<proteinExistence type="predicted"/>